<gene>
    <name evidence="3" type="ORF">P0O24_07510</name>
</gene>
<sequence length="166" mass="18432">MKIILKLLMASLTVLSAWPAASGSVVVNEVELNPPDGAVEWVELYNVGDDSVDIGLWTVSIVEILPTTYGRWTGAIKIPKGVVLQSDEYYVWEGDPRWVHGNNGTVYLKTDEGLEVDKTPLLSDEDGNDFSWSRYPNGQNTGTRSDWAFIKSTRGRENVLRTTPDS</sequence>
<comment type="caution">
    <text evidence="3">The sequence shown here is derived from an EMBL/GenBank/DDBJ whole genome shotgun (WGS) entry which is preliminary data.</text>
</comment>
<protein>
    <submittedName>
        <fullName evidence="3">Lamin tail domain-containing protein</fullName>
    </submittedName>
</protein>
<dbReference type="Gene3D" id="2.60.40.1260">
    <property type="entry name" value="Lamin Tail domain"/>
    <property type="match status" value="1"/>
</dbReference>
<evidence type="ECO:0000256" key="1">
    <source>
        <dbReference type="SAM" id="MobiDB-lite"/>
    </source>
</evidence>
<reference evidence="3 4" key="1">
    <citation type="submission" date="2023-03" db="EMBL/GenBank/DDBJ databases">
        <title>Whole genome sequencing of Methanotrichaceae archaeon M04Ac.</title>
        <authorList>
            <person name="Khomyakova M.A."/>
            <person name="Merkel A.Y."/>
            <person name="Slobodkin A.I."/>
        </authorList>
    </citation>
    <scope>NUCLEOTIDE SEQUENCE [LARGE SCALE GENOMIC DNA]</scope>
    <source>
        <strain evidence="3 4">M04Ac</strain>
    </source>
</reference>
<organism evidence="3 4">
    <name type="scientific">Candidatus Methanocrinis alkalitolerans</name>
    <dbReference type="NCBI Taxonomy" id="3033395"/>
    <lineage>
        <taxon>Archaea</taxon>
        <taxon>Methanobacteriati</taxon>
        <taxon>Methanobacteriota</taxon>
        <taxon>Stenosarchaea group</taxon>
        <taxon>Methanomicrobia</taxon>
        <taxon>Methanotrichales</taxon>
        <taxon>Methanotrichaceae</taxon>
        <taxon>Methanocrinis</taxon>
    </lineage>
</organism>
<feature type="region of interest" description="Disordered" evidence="1">
    <location>
        <begin position="127"/>
        <end position="146"/>
    </location>
</feature>
<dbReference type="InterPro" id="IPR001322">
    <property type="entry name" value="Lamin_tail_dom"/>
</dbReference>
<dbReference type="EMBL" id="JARFPL010000020">
    <property type="protein sequence ID" value="MDF0593426.1"/>
    <property type="molecule type" value="Genomic_DNA"/>
</dbReference>
<keyword evidence="4" id="KW-1185">Reference proteome</keyword>
<dbReference type="Proteomes" id="UP001215956">
    <property type="component" value="Unassembled WGS sequence"/>
</dbReference>
<dbReference type="Pfam" id="PF00932">
    <property type="entry name" value="LTD"/>
    <property type="match status" value="1"/>
</dbReference>
<accession>A0ABT5XFE8</accession>
<name>A0ABT5XFE8_9EURY</name>
<dbReference type="SUPFAM" id="SSF74853">
    <property type="entry name" value="Lamin A/C globular tail domain"/>
    <property type="match status" value="1"/>
</dbReference>
<evidence type="ECO:0000313" key="3">
    <source>
        <dbReference type="EMBL" id="MDF0593426.1"/>
    </source>
</evidence>
<dbReference type="RefSeq" id="WP_316969129.1">
    <property type="nucleotide sequence ID" value="NZ_JARFPL010000020.1"/>
</dbReference>
<proteinExistence type="predicted"/>
<dbReference type="PROSITE" id="PS51841">
    <property type="entry name" value="LTD"/>
    <property type="match status" value="1"/>
</dbReference>
<feature type="domain" description="LTD" evidence="2">
    <location>
        <begin position="13"/>
        <end position="141"/>
    </location>
</feature>
<evidence type="ECO:0000313" key="4">
    <source>
        <dbReference type="Proteomes" id="UP001215956"/>
    </source>
</evidence>
<dbReference type="InterPro" id="IPR036415">
    <property type="entry name" value="Lamin_tail_dom_sf"/>
</dbReference>
<evidence type="ECO:0000259" key="2">
    <source>
        <dbReference type="PROSITE" id="PS51841"/>
    </source>
</evidence>
<feature type="compositionally biased region" description="Polar residues" evidence="1">
    <location>
        <begin position="130"/>
        <end position="144"/>
    </location>
</feature>